<comment type="caution">
    <text evidence="2">The sequence shown here is derived from an EMBL/GenBank/DDBJ whole genome shotgun (WGS) entry which is preliminary data.</text>
</comment>
<proteinExistence type="predicted"/>
<keyword evidence="3" id="KW-1185">Reference proteome</keyword>
<accession>A0A4Y7R4W5</accession>
<dbReference type="Proteomes" id="UP000298030">
    <property type="component" value="Unassembled WGS sequence"/>
</dbReference>
<reference evidence="2 3" key="1">
    <citation type="journal article" date="2019" name="Nat. Ecol. Evol.">
        <title>Megaphylogeny resolves global patterns of mushroom evolution.</title>
        <authorList>
            <person name="Varga T."/>
            <person name="Krizsan K."/>
            <person name="Foldi C."/>
            <person name="Dima B."/>
            <person name="Sanchez-Garcia M."/>
            <person name="Sanchez-Ramirez S."/>
            <person name="Szollosi G.J."/>
            <person name="Szarkandi J.G."/>
            <person name="Papp V."/>
            <person name="Albert L."/>
            <person name="Andreopoulos W."/>
            <person name="Angelini C."/>
            <person name="Antonin V."/>
            <person name="Barry K.W."/>
            <person name="Bougher N.L."/>
            <person name="Buchanan P."/>
            <person name="Buyck B."/>
            <person name="Bense V."/>
            <person name="Catcheside P."/>
            <person name="Chovatia M."/>
            <person name="Cooper J."/>
            <person name="Damon W."/>
            <person name="Desjardin D."/>
            <person name="Finy P."/>
            <person name="Geml J."/>
            <person name="Haridas S."/>
            <person name="Hughes K."/>
            <person name="Justo A."/>
            <person name="Karasinski D."/>
            <person name="Kautmanova I."/>
            <person name="Kiss B."/>
            <person name="Kocsube S."/>
            <person name="Kotiranta H."/>
            <person name="LaButti K.M."/>
            <person name="Lechner B.E."/>
            <person name="Liimatainen K."/>
            <person name="Lipzen A."/>
            <person name="Lukacs Z."/>
            <person name="Mihaltcheva S."/>
            <person name="Morgado L.N."/>
            <person name="Niskanen T."/>
            <person name="Noordeloos M.E."/>
            <person name="Ohm R.A."/>
            <person name="Ortiz-Santana B."/>
            <person name="Ovrebo C."/>
            <person name="Racz N."/>
            <person name="Riley R."/>
            <person name="Savchenko A."/>
            <person name="Shiryaev A."/>
            <person name="Soop K."/>
            <person name="Spirin V."/>
            <person name="Szebenyi C."/>
            <person name="Tomsovsky M."/>
            <person name="Tulloss R.E."/>
            <person name="Uehling J."/>
            <person name="Grigoriev I.V."/>
            <person name="Vagvolgyi C."/>
            <person name="Papp T."/>
            <person name="Martin F.M."/>
            <person name="Miettinen O."/>
            <person name="Hibbett D.S."/>
            <person name="Nagy L.G."/>
        </authorList>
    </citation>
    <scope>NUCLEOTIDE SEQUENCE [LARGE SCALE GENOMIC DNA]</scope>
    <source>
        <strain evidence="2 3">FP101781</strain>
    </source>
</reference>
<feature type="compositionally biased region" description="Polar residues" evidence="1">
    <location>
        <begin position="14"/>
        <end position="26"/>
    </location>
</feature>
<sequence length="179" mass="18504">MLVTACQVPLLGGNQCTQPPETTNNAEKPRNGDGIEEDGVHSTAISPELLGGFIEKHSESASPSSSSDDHIRPPSAISESIRAVSSSRVQPSAPSHAAPWHFIDPEAVVPTGRFAAPTASAASKIAAGSLQTRLFFVVCAAPPGLASLAPSFADCSVNVAVCRNFVVAYGIHRCNGDTL</sequence>
<organism evidence="2 3">
    <name type="scientific">Coprinellus micaceus</name>
    <name type="common">Glistening ink-cap mushroom</name>
    <name type="synonym">Coprinus micaceus</name>
    <dbReference type="NCBI Taxonomy" id="71717"/>
    <lineage>
        <taxon>Eukaryota</taxon>
        <taxon>Fungi</taxon>
        <taxon>Dikarya</taxon>
        <taxon>Basidiomycota</taxon>
        <taxon>Agaricomycotina</taxon>
        <taxon>Agaricomycetes</taxon>
        <taxon>Agaricomycetidae</taxon>
        <taxon>Agaricales</taxon>
        <taxon>Agaricineae</taxon>
        <taxon>Psathyrellaceae</taxon>
        <taxon>Coprinellus</taxon>
    </lineage>
</organism>
<dbReference type="EMBL" id="QPFP01000693">
    <property type="protein sequence ID" value="TEB03947.1"/>
    <property type="molecule type" value="Genomic_DNA"/>
</dbReference>
<name>A0A4Y7R4W5_COPMI</name>
<feature type="region of interest" description="Disordered" evidence="1">
    <location>
        <begin position="11"/>
        <end position="39"/>
    </location>
</feature>
<evidence type="ECO:0000313" key="3">
    <source>
        <dbReference type="Proteomes" id="UP000298030"/>
    </source>
</evidence>
<protein>
    <submittedName>
        <fullName evidence="2">Uncharacterized protein</fullName>
    </submittedName>
</protein>
<evidence type="ECO:0000256" key="1">
    <source>
        <dbReference type="SAM" id="MobiDB-lite"/>
    </source>
</evidence>
<dbReference type="AlphaFoldDB" id="A0A4Y7R4W5"/>
<evidence type="ECO:0000313" key="2">
    <source>
        <dbReference type="EMBL" id="TEB03947.1"/>
    </source>
</evidence>
<gene>
    <name evidence="2" type="ORF">FA13DRAFT_1807874</name>
</gene>